<protein>
    <submittedName>
        <fullName evidence="1">Uncharacterized protein</fullName>
    </submittedName>
</protein>
<evidence type="ECO:0000313" key="1">
    <source>
        <dbReference type="EMBL" id="GKX65615.1"/>
    </source>
</evidence>
<gene>
    <name evidence="1" type="ORF">rsdtw13_08730</name>
</gene>
<keyword evidence="2" id="KW-1185">Reference proteome</keyword>
<proteinExistence type="predicted"/>
<sequence>MKEIELNKQLPIVTMNFEEVKQSLVQTMEKYKGIIVTEDTLQDCKATQKELAGIRIKIDTYRKDVKKEMEVPIKAFEGQCKELIGLIENAEQPIKNGISVFDNKRREEKKDKALELIKEAIESHQLNGNYASKLTIVDKYLVLNGSVKAVKEDIEFRAKFLKQEQDREEQQRAERKAAIETALESANRNINKKLKLEDFERYISSNQPLSTILQAVNQRAQMIYEAENPPKVEPKEEIKEEIKLEVKTTPVIQPKPIEKAKEEIVYFVNLRTEGTREEIAALSKFLNDNGYKYKVIGKGRV</sequence>
<accession>A0ACB5R9B3</accession>
<dbReference type="Proteomes" id="UP001058074">
    <property type="component" value="Unassembled WGS sequence"/>
</dbReference>
<organism evidence="1 2">
    <name type="scientific">Inconstantimicrobium mannanitabidum</name>
    <dbReference type="NCBI Taxonomy" id="1604901"/>
    <lineage>
        <taxon>Bacteria</taxon>
        <taxon>Bacillati</taxon>
        <taxon>Bacillota</taxon>
        <taxon>Clostridia</taxon>
        <taxon>Eubacteriales</taxon>
        <taxon>Clostridiaceae</taxon>
        <taxon>Inconstantimicrobium</taxon>
    </lineage>
</organism>
<reference evidence="1" key="1">
    <citation type="journal article" date="2025" name="Int. J. Syst. Evol. Microbiol.">
        <title>Inconstantimicrobium mannanitabidum sp. nov., a novel member of the family Clostridiaceae isolated from anoxic soil under the treatment of reductive soil disinfestation.</title>
        <authorList>
            <person name="Ueki A."/>
            <person name="Tonouchi A."/>
            <person name="Honma S."/>
            <person name="Kaku N."/>
            <person name="Ueki K."/>
        </authorList>
    </citation>
    <scope>NUCLEOTIDE SEQUENCE</scope>
    <source>
        <strain evidence="1">TW13</strain>
    </source>
</reference>
<evidence type="ECO:0000313" key="2">
    <source>
        <dbReference type="Proteomes" id="UP001058074"/>
    </source>
</evidence>
<name>A0ACB5R9B3_9CLOT</name>
<dbReference type="EMBL" id="BROD01000001">
    <property type="protein sequence ID" value="GKX65615.1"/>
    <property type="molecule type" value="Genomic_DNA"/>
</dbReference>
<comment type="caution">
    <text evidence="1">The sequence shown here is derived from an EMBL/GenBank/DDBJ whole genome shotgun (WGS) entry which is preliminary data.</text>
</comment>